<dbReference type="EMBL" id="CP015441">
    <property type="protein sequence ID" value="ANC50561.1"/>
    <property type="molecule type" value="Genomic_DNA"/>
</dbReference>
<proteinExistence type="predicted"/>
<keyword evidence="2" id="KW-0614">Plasmid</keyword>
<accession>A0A161I4D5</accession>
<name>A0A161I4D5_9SPHN</name>
<organism evidence="2 3">
    <name type="scientific">Aurantiacibacter atlanticus</name>
    <dbReference type="NCBI Taxonomy" id="1648404"/>
    <lineage>
        <taxon>Bacteria</taxon>
        <taxon>Pseudomonadati</taxon>
        <taxon>Pseudomonadota</taxon>
        <taxon>Alphaproteobacteria</taxon>
        <taxon>Sphingomonadales</taxon>
        <taxon>Erythrobacteraceae</taxon>
        <taxon>Aurantiacibacter</taxon>
    </lineage>
</organism>
<sequence length="86" mass="9494">MPIRTGSTTGPRPIPNRPEEPSPSGESLIQREQQDATIEELLLQTRYGELKRDIFAASRVSREDESYDVVSPKPFGLHATAMPTAA</sequence>
<protein>
    <submittedName>
        <fullName evidence="2">Uncharacterized protein</fullName>
    </submittedName>
</protein>
<dbReference type="KEGG" id="ery:CP97_14873"/>
<evidence type="ECO:0000313" key="2">
    <source>
        <dbReference type="EMBL" id="ANC50561.1"/>
    </source>
</evidence>
<feature type="region of interest" description="Disordered" evidence="1">
    <location>
        <begin position="1"/>
        <end position="32"/>
    </location>
</feature>
<dbReference type="RefSeq" id="WP_227819752.1">
    <property type="nucleotide sequence ID" value="NZ_CP015441.1"/>
</dbReference>
<evidence type="ECO:0000256" key="1">
    <source>
        <dbReference type="SAM" id="MobiDB-lite"/>
    </source>
</evidence>
<dbReference type="Proteomes" id="UP000059113">
    <property type="component" value="Plasmid"/>
</dbReference>
<dbReference type="AlphaFoldDB" id="A0A161I4D5"/>
<evidence type="ECO:0000313" key="3">
    <source>
        <dbReference type="Proteomes" id="UP000059113"/>
    </source>
</evidence>
<geneLocation type="plasmid" evidence="3"/>
<keyword evidence="3" id="KW-1185">Reference proteome</keyword>
<feature type="compositionally biased region" description="Polar residues" evidence="1">
    <location>
        <begin position="1"/>
        <end position="10"/>
    </location>
</feature>
<reference evidence="2 3" key="1">
    <citation type="submission" date="2016-04" db="EMBL/GenBank/DDBJ databases">
        <title>The complete genome sequence of Erythrobacter atlanticus s21-N3.</title>
        <authorList>
            <person name="Wang W."/>
            <person name="Wang L."/>
            <person name="Zhuang L."/>
            <person name="Shao Z."/>
        </authorList>
    </citation>
    <scope>NUCLEOTIDE SEQUENCE [LARGE SCALE GENOMIC DNA]</scope>
    <source>
        <strain evidence="3">s21-N3</strain>
        <plasmid evidence="3">Plasmid</plasmid>
    </source>
</reference>
<gene>
    <name evidence="2" type="ORF">CP97_14873</name>
</gene>